<dbReference type="GO" id="GO:0016020">
    <property type="term" value="C:membrane"/>
    <property type="evidence" value="ECO:0007669"/>
    <property type="project" value="InterPro"/>
</dbReference>
<dbReference type="PROSITE" id="PS00922">
    <property type="entry name" value="TRANSGLYCOSYLASE"/>
    <property type="match status" value="1"/>
</dbReference>
<feature type="region of interest" description="Disordered" evidence="2">
    <location>
        <begin position="515"/>
        <end position="568"/>
    </location>
</feature>
<dbReference type="AlphaFoldDB" id="A0A5E4Z0T2"/>
<keyword evidence="7" id="KW-1185">Reference proteome</keyword>
<gene>
    <name evidence="6" type="ORF">PFI31113_04923</name>
    <name evidence="5" type="ORF">PI93_011395</name>
</gene>
<dbReference type="GO" id="GO:0000270">
    <property type="term" value="P:peptidoglycan metabolic process"/>
    <property type="evidence" value="ECO:0007669"/>
    <property type="project" value="InterPro"/>
</dbReference>
<evidence type="ECO:0000313" key="7">
    <source>
        <dbReference type="Proteomes" id="UP000035080"/>
    </source>
</evidence>
<dbReference type="GO" id="GO:0008933">
    <property type="term" value="F:peptidoglycan lytic transglycosylase activity"/>
    <property type="evidence" value="ECO:0007669"/>
    <property type="project" value="InterPro"/>
</dbReference>
<dbReference type="SMART" id="SM00257">
    <property type="entry name" value="LysM"/>
    <property type="match status" value="2"/>
</dbReference>
<dbReference type="InterPro" id="IPR036779">
    <property type="entry name" value="LysM_dom_sf"/>
</dbReference>
<comment type="similarity">
    <text evidence="1">Belongs to the transglycosylase Slt family.</text>
</comment>
<dbReference type="Pfam" id="PF01476">
    <property type="entry name" value="LysM"/>
    <property type="match status" value="2"/>
</dbReference>
<name>A0A5E4Z0T2_9BURK</name>
<organism evidence="6 8">
    <name type="scientific">Pandoraea fibrosis</name>
    <dbReference type="NCBI Taxonomy" id="1891094"/>
    <lineage>
        <taxon>Bacteria</taxon>
        <taxon>Pseudomonadati</taxon>
        <taxon>Pseudomonadota</taxon>
        <taxon>Betaproteobacteria</taxon>
        <taxon>Burkholderiales</taxon>
        <taxon>Burkholderiaceae</taxon>
        <taxon>Pandoraea</taxon>
    </lineage>
</organism>
<dbReference type="SUPFAM" id="SSF53955">
    <property type="entry name" value="Lysozyme-like"/>
    <property type="match status" value="1"/>
</dbReference>
<dbReference type="InterPro" id="IPR023346">
    <property type="entry name" value="Lysozyme-like_dom_sf"/>
</dbReference>
<dbReference type="OrthoDB" id="9815002at2"/>
<dbReference type="Gene3D" id="3.10.350.10">
    <property type="entry name" value="LysM domain"/>
    <property type="match status" value="1"/>
</dbReference>
<keyword evidence="3" id="KW-0732">Signal</keyword>
<feature type="domain" description="LysM" evidence="4">
    <location>
        <begin position="419"/>
        <end position="462"/>
    </location>
</feature>
<evidence type="ECO:0000259" key="4">
    <source>
        <dbReference type="PROSITE" id="PS51782"/>
    </source>
</evidence>
<feature type="chain" id="PRO_5043523367" evidence="3">
    <location>
        <begin position="21"/>
        <end position="568"/>
    </location>
</feature>
<sequence length="568" mass="62129">MRLIVSLLLTLLLAACASTAPTTGASNSTPEAQSKSPLASNAKGKQRVSSDQTIDLDNDSLGDLAYGSDDADLWSRIRHGFAIPDLDTDLAQDRTQWYAQRPEYVERMIQRSNKYLFHIVEELDRRHMPTELALLPFVESAYNPQALSTAKAAGMWQFIPSTGKTYNLKQNMWQDERRDVLASTTAALDYLSKLYAMFGDWHLALAAYNWGEGNVQRAIDRNQAQGLPTDYLSLRMPTETRYYVPKLQAIKNIIAHPDLYSVKLPEIPNHPYFVSVTTKRDIDVALAAKLADLPLDEFRALNPSFRKPVILGAAQPQILLPFDSAEVFQRRLKGYDKPLSSWTTYTSSSRERPEDVANKLGVDAAVIRSVNNIAPRMRLKAGSTLLVPRSDDIDQDISASVASNAVLALEPDLPDTRKVMVRARKHDTLASVASRSGVSVAQIKSWNRLRRDTLTSGQLLVLHVPVKDASRVMAASAAPAAAAAKDDDDAPRTRMVRGKNGKMIRVVDRRPAASTAKTAVASSKTAPAKVASKAPAKAVAKAPAKAVAKTAAKPAAKTPAKVTKTAQR</sequence>
<reference evidence="5" key="2">
    <citation type="submission" date="2019-07" db="EMBL/GenBank/DDBJ databases">
        <title>Complete Genome Sequences of Clinical Pandoraea fibrosis Isolates.</title>
        <authorList>
            <person name="Pitt M.E."/>
            <person name="Nguyen S.H."/>
            <person name="Duarte T.P.S."/>
            <person name="Roddam L.F."/>
            <person name="Blaskovich M.A.T."/>
            <person name="Cooper M.A."/>
            <person name="Coin L.J.M."/>
        </authorList>
    </citation>
    <scope>NUCLEOTIDE SEQUENCE</scope>
    <source>
        <strain evidence="5">6399</strain>
    </source>
</reference>
<accession>A0A5E4Z0T2</accession>
<protein>
    <submittedName>
        <fullName evidence="6">Lytic transglycosylase</fullName>
    </submittedName>
    <submittedName>
        <fullName evidence="5">Transglycosylase SLT domain-containing protein</fullName>
    </submittedName>
</protein>
<proteinExistence type="inferred from homology"/>
<dbReference type="PANTHER" id="PTHR37423">
    <property type="entry name" value="SOLUBLE LYTIC MUREIN TRANSGLYCOSYLASE-RELATED"/>
    <property type="match status" value="1"/>
</dbReference>
<dbReference type="InterPro" id="IPR008258">
    <property type="entry name" value="Transglycosylase_SLT_dom_1"/>
</dbReference>
<dbReference type="PROSITE" id="PS51257">
    <property type="entry name" value="PROKAR_LIPOPROTEIN"/>
    <property type="match status" value="1"/>
</dbReference>
<feature type="region of interest" description="Disordered" evidence="2">
    <location>
        <begin position="21"/>
        <end position="54"/>
    </location>
</feature>
<feature type="signal peptide" evidence="3">
    <location>
        <begin position="1"/>
        <end position="20"/>
    </location>
</feature>
<dbReference type="Gene3D" id="1.10.530.10">
    <property type="match status" value="1"/>
</dbReference>
<evidence type="ECO:0000313" key="5">
    <source>
        <dbReference type="EMBL" id="QHF13174.1"/>
    </source>
</evidence>
<dbReference type="CDD" id="cd16894">
    <property type="entry name" value="MltD-like"/>
    <property type="match status" value="1"/>
</dbReference>
<dbReference type="InterPro" id="IPR018392">
    <property type="entry name" value="LysM"/>
</dbReference>
<reference evidence="5 7" key="1">
    <citation type="journal article" date="2015" name="Genome Announc.">
        <title>Genome Sequences of Two Pandoraea pnomenusa Isolates Recovered 11 Months Apart from a Cystic Fibrosis Patient.</title>
        <authorList>
            <person name="Ee R."/>
            <person name="Ambrose M."/>
            <person name="Lazenby J."/>
            <person name="Williams P."/>
            <person name="Chan K.G."/>
            <person name="Roddam L."/>
        </authorList>
    </citation>
    <scope>NUCLEOTIDE SEQUENCE [LARGE SCALE GENOMIC DNA]</scope>
    <source>
        <strain evidence="5 7">6399</strain>
    </source>
</reference>
<dbReference type="RefSeq" id="WP_039367930.1">
    <property type="nucleotide sequence ID" value="NZ_CABPRW010000021.1"/>
</dbReference>
<dbReference type="Proteomes" id="UP000035080">
    <property type="component" value="Chromosome"/>
</dbReference>
<evidence type="ECO:0000256" key="1">
    <source>
        <dbReference type="ARBA" id="ARBA00007734"/>
    </source>
</evidence>
<dbReference type="PANTHER" id="PTHR37423:SF2">
    <property type="entry name" value="MEMBRANE-BOUND LYTIC MUREIN TRANSGLYCOSYLASE C"/>
    <property type="match status" value="1"/>
</dbReference>
<dbReference type="CDD" id="cd00118">
    <property type="entry name" value="LysM"/>
    <property type="match status" value="1"/>
</dbReference>
<feature type="compositionally biased region" description="Polar residues" evidence="2">
    <location>
        <begin position="24"/>
        <end position="39"/>
    </location>
</feature>
<dbReference type="Pfam" id="PF01464">
    <property type="entry name" value="SLT"/>
    <property type="match status" value="1"/>
</dbReference>
<dbReference type="EMBL" id="CP047385">
    <property type="protein sequence ID" value="QHF13174.1"/>
    <property type="molecule type" value="Genomic_DNA"/>
</dbReference>
<dbReference type="Proteomes" id="UP000382577">
    <property type="component" value="Unassembled WGS sequence"/>
</dbReference>
<dbReference type="InterPro" id="IPR000189">
    <property type="entry name" value="Transglyc_AS"/>
</dbReference>
<dbReference type="SUPFAM" id="SSF54106">
    <property type="entry name" value="LysM domain"/>
    <property type="match status" value="1"/>
</dbReference>
<evidence type="ECO:0000313" key="8">
    <source>
        <dbReference type="Proteomes" id="UP000382577"/>
    </source>
</evidence>
<evidence type="ECO:0000256" key="2">
    <source>
        <dbReference type="SAM" id="MobiDB-lite"/>
    </source>
</evidence>
<evidence type="ECO:0000313" key="6">
    <source>
        <dbReference type="EMBL" id="VVE54716.1"/>
    </source>
</evidence>
<reference evidence="6 8" key="3">
    <citation type="submission" date="2019-08" db="EMBL/GenBank/DDBJ databases">
        <authorList>
            <person name="Peeters C."/>
        </authorList>
    </citation>
    <scope>NUCLEOTIDE SEQUENCE [LARGE SCALE GENOMIC DNA]</scope>
    <source>
        <strain evidence="6 8">LMG 31113</strain>
    </source>
</reference>
<dbReference type="EMBL" id="CABPRW010000021">
    <property type="protein sequence ID" value="VVE54716.1"/>
    <property type="molecule type" value="Genomic_DNA"/>
</dbReference>
<dbReference type="PROSITE" id="PS51782">
    <property type="entry name" value="LYSM"/>
    <property type="match status" value="1"/>
</dbReference>
<evidence type="ECO:0000256" key="3">
    <source>
        <dbReference type="SAM" id="SignalP"/>
    </source>
</evidence>